<name>A0A0A8L896_9SACH</name>
<reference evidence="2 3" key="1">
    <citation type="submission" date="2014-03" db="EMBL/GenBank/DDBJ databases">
        <title>The genome of Kluyveromyces dobzhanskii.</title>
        <authorList>
            <person name="Nystedt B."/>
            <person name="Astrom S."/>
        </authorList>
    </citation>
    <scope>NUCLEOTIDE SEQUENCE [LARGE SCALE GENOMIC DNA]</scope>
    <source>
        <strain evidence="2 3">CBS 2104</strain>
    </source>
</reference>
<comment type="caution">
    <text evidence="2">The sequence shown here is derived from an EMBL/GenBank/DDBJ whole genome shotgun (WGS) entry which is preliminary data.</text>
</comment>
<sequence>MTHSLIVSNIPVNVNNATLLKFLISKDIQVTVLPFPDEYHHINDDAKTKTLQLITETGDAKVIAAEIFQDPACLHALEELAKEDEKRQGEHGYALGSSGQVHDATEKQQSTINDEPASGPLSARRISVTII</sequence>
<proteinExistence type="predicted"/>
<evidence type="ECO:0000313" key="2">
    <source>
        <dbReference type="EMBL" id="CDO95236.1"/>
    </source>
</evidence>
<accession>A0A0A8L896</accession>
<organism evidence="2 3">
    <name type="scientific">Kluyveromyces dobzhanskii CBS 2104</name>
    <dbReference type="NCBI Taxonomy" id="1427455"/>
    <lineage>
        <taxon>Eukaryota</taxon>
        <taxon>Fungi</taxon>
        <taxon>Dikarya</taxon>
        <taxon>Ascomycota</taxon>
        <taxon>Saccharomycotina</taxon>
        <taxon>Saccharomycetes</taxon>
        <taxon>Saccharomycetales</taxon>
        <taxon>Saccharomycetaceae</taxon>
        <taxon>Kluyveromyces</taxon>
    </lineage>
</organism>
<keyword evidence="3" id="KW-1185">Reference proteome</keyword>
<dbReference type="OrthoDB" id="4066074at2759"/>
<gene>
    <name evidence="2" type="ORF">KLDO_g3483</name>
</gene>
<evidence type="ECO:0000313" key="3">
    <source>
        <dbReference type="Proteomes" id="UP000031516"/>
    </source>
</evidence>
<evidence type="ECO:0000256" key="1">
    <source>
        <dbReference type="SAM" id="MobiDB-lite"/>
    </source>
</evidence>
<dbReference type="EMBL" id="CCBQ010000044">
    <property type="protein sequence ID" value="CDO95236.1"/>
    <property type="molecule type" value="Genomic_DNA"/>
</dbReference>
<dbReference type="AlphaFoldDB" id="A0A0A8L896"/>
<protein>
    <submittedName>
        <fullName evidence="2">WGS project CCBQ000000000 data, contig 00272</fullName>
    </submittedName>
</protein>
<feature type="region of interest" description="Disordered" evidence="1">
    <location>
        <begin position="85"/>
        <end position="120"/>
    </location>
</feature>
<dbReference type="Proteomes" id="UP000031516">
    <property type="component" value="Unassembled WGS sequence"/>
</dbReference>